<reference evidence="1 2" key="2">
    <citation type="journal article" date="2015" name="Antonie Van Leeuwenhoek">
        <title>Ecophysiological diversity of a novel member of the genus Alteromonas, and description of Alteromonas mediterranea sp. nov.</title>
        <authorList>
            <person name="Ivanova E.P."/>
            <person name="Lopez-Perez M."/>
            <person name="Zabalos M."/>
            <person name="Nguyen S.H."/>
            <person name="Webb H.K."/>
            <person name="Ryan J."/>
            <person name="Lagutin K."/>
            <person name="Vyssotski M."/>
            <person name="Crawford R.J."/>
            <person name="Rodriguez-Valera F."/>
        </authorList>
    </citation>
    <scope>NUCLEOTIDE SEQUENCE [LARGE SCALE GENOMIC DNA]</scope>
    <source>
        <strain evidence="2">DSM 17117 / CIP 110805 / LMG 28347 / Deep ecotype</strain>
    </source>
</reference>
<sequence length="54" mass="6244">MGKLLCEVFKVFYEEFSSFREALAFACATYKIKKSRLSQLYFDNDESFDGAIEG</sequence>
<dbReference type="Proteomes" id="UP000001870">
    <property type="component" value="Chromosome"/>
</dbReference>
<name>F2G208_ALTMD</name>
<evidence type="ECO:0000313" key="2">
    <source>
        <dbReference type="Proteomes" id="UP000001870"/>
    </source>
</evidence>
<gene>
    <name evidence="1" type="ordered locus">MADE_1000530</name>
</gene>
<evidence type="ECO:0000313" key="1">
    <source>
        <dbReference type="EMBL" id="AEA96255.1"/>
    </source>
</evidence>
<dbReference type="AlphaFoldDB" id="F2G208"/>
<keyword evidence="2" id="KW-1185">Reference proteome</keyword>
<organism evidence="1 2">
    <name type="scientific">Alteromonas mediterranea (strain DSM 17117 / CIP 110805 / LMG 28347 / Deep ecotype)</name>
    <dbReference type="NCBI Taxonomy" id="1774373"/>
    <lineage>
        <taxon>Bacteria</taxon>
        <taxon>Pseudomonadati</taxon>
        <taxon>Pseudomonadota</taxon>
        <taxon>Gammaproteobacteria</taxon>
        <taxon>Alteromonadales</taxon>
        <taxon>Alteromonadaceae</taxon>
        <taxon>Alteromonas/Salinimonas group</taxon>
        <taxon>Alteromonas</taxon>
    </lineage>
</organism>
<reference evidence="1 2" key="1">
    <citation type="journal article" date="2008" name="ISME J.">
        <title>Comparative genomics of two ecotypes of the marine planktonic copiotroph Alteromonas macleodii suggests alternative lifestyles associated with different kinds of particulate organic matter.</title>
        <authorList>
            <person name="Ivars-Martinez E."/>
            <person name="Martin-Cuadrado A.B."/>
            <person name="D'Auria G."/>
            <person name="Mira A."/>
            <person name="Ferriera S."/>
            <person name="Johnson J."/>
            <person name="Friedman R."/>
            <person name="Rodriguez-Valera F."/>
        </authorList>
    </citation>
    <scope>NUCLEOTIDE SEQUENCE [LARGE SCALE GENOMIC DNA]</scope>
    <source>
        <strain evidence="2">DSM 17117 / CIP 110805 / LMG 28347 / Deep ecotype</strain>
    </source>
</reference>
<protein>
    <submittedName>
        <fullName evidence="1">Uncharacterized protein</fullName>
    </submittedName>
</protein>
<dbReference type="EMBL" id="CP001103">
    <property type="protein sequence ID" value="AEA96255.1"/>
    <property type="molecule type" value="Genomic_DNA"/>
</dbReference>
<dbReference type="KEGG" id="amc:MADE_1000530"/>
<accession>F2G208</accession>
<dbReference type="HOGENOM" id="CLU_3039743_0_0_6"/>
<proteinExistence type="predicted"/>